<dbReference type="STRING" id="1123382.SAMN02745221_00746"/>
<dbReference type="Gene3D" id="1.10.10.60">
    <property type="entry name" value="Homeodomain-like"/>
    <property type="match status" value="1"/>
</dbReference>
<dbReference type="Gene3D" id="3.40.50.300">
    <property type="entry name" value="P-loop containing nucleotide triphosphate hydrolases"/>
    <property type="match status" value="1"/>
</dbReference>
<dbReference type="PANTHER" id="PTHR32071:SF57">
    <property type="entry name" value="C4-DICARBOXYLATE TRANSPORT TRANSCRIPTIONAL REGULATORY PROTEIN DCTD"/>
    <property type="match status" value="1"/>
</dbReference>
<dbReference type="InterPro" id="IPR003593">
    <property type="entry name" value="AAA+_ATPase"/>
</dbReference>
<dbReference type="PROSITE" id="PS50045">
    <property type="entry name" value="SIGMA54_INTERACT_4"/>
    <property type="match status" value="1"/>
</dbReference>
<keyword evidence="3" id="KW-0067">ATP-binding</keyword>
<evidence type="ECO:0000259" key="12">
    <source>
        <dbReference type="PROSITE" id="PS50113"/>
    </source>
</evidence>
<protein>
    <recommendedName>
        <fullName evidence="7">HTH-type transcriptional regulatory protein TyrR</fullName>
    </recommendedName>
</protein>
<evidence type="ECO:0000256" key="3">
    <source>
        <dbReference type="ARBA" id="ARBA00022840"/>
    </source>
</evidence>
<keyword evidence="4" id="KW-0805">Transcription regulation</keyword>
<dbReference type="PROSITE" id="PS50112">
    <property type="entry name" value="PAS"/>
    <property type="match status" value="2"/>
</dbReference>
<dbReference type="FunFam" id="3.40.50.300:FF:000006">
    <property type="entry name" value="DNA-binding transcriptional regulator NtrC"/>
    <property type="match status" value="1"/>
</dbReference>
<organism evidence="14 15">
    <name type="scientific">Thermosyntropha lipolytica DSM 11003</name>
    <dbReference type="NCBI Taxonomy" id="1123382"/>
    <lineage>
        <taxon>Bacteria</taxon>
        <taxon>Bacillati</taxon>
        <taxon>Bacillota</taxon>
        <taxon>Clostridia</taxon>
        <taxon>Eubacteriales</taxon>
        <taxon>Syntrophomonadaceae</taxon>
        <taxon>Thermosyntropha</taxon>
    </lineage>
</organism>
<dbReference type="NCBIfam" id="TIGR00229">
    <property type="entry name" value="sensory_box"/>
    <property type="match status" value="1"/>
</dbReference>
<dbReference type="InterPro" id="IPR002078">
    <property type="entry name" value="Sigma_54_int"/>
</dbReference>
<gene>
    <name evidence="14" type="ORF">SAMN02745221_00746</name>
</gene>
<dbReference type="CDD" id="cd00009">
    <property type="entry name" value="AAA"/>
    <property type="match status" value="1"/>
</dbReference>
<dbReference type="GO" id="GO:0006355">
    <property type="term" value="P:regulation of DNA-templated transcription"/>
    <property type="evidence" value="ECO:0007669"/>
    <property type="project" value="InterPro"/>
</dbReference>
<keyword evidence="2" id="KW-0058">Aromatic hydrocarbons catabolism</keyword>
<dbReference type="InterPro" id="IPR000644">
    <property type="entry name" value="CBS_dom"/>
</dbReference>
<dbReference type="InterPro" id="IPR013767">
    <property type="entry name" value="PAS_fold"/>
</dbReference>
<evidence type="ECO:0000256" key="4">
    <source>
        <dbReference type="ARBA" id="ARBA00023015"/>
    </source>
</evidence>
<dbReference type="InterPro" id="IPR046342">
    <property type="entry name" value="CBS_dom_sf"/>
</dbReference>
<dbReference type="InterPro" id="IPR000700">
    <property type="entry name" value="PAS-assoc_C"/>
</dbReference>
<dbReference type="PROSITE" id="PS00676">
    <property type="entry name" value="SIGMA54_INTERACT_2"/>
    <property type="match status" value="1"/>
</dbReference>
<dbReference type="Pfam" id="PF18024">
    <property type="entry name" value="HTH_50"/>
    <property type="match status" value="1"/>
</dbReference>
<dbReference type="CDD" id="cd00130">
    <property type="entry name" value="PAS"/>
    <property type="match status" value="2"/>
</dbReference>
<dbReference type="InterPro" id="IPR058031">
    <property type="entry name" value="AAA_lid_NorR"/>
</dbReference>
<name>A0A1M5LUC7_9FIRM</name>
<dbReference type="PANTHER" id="PTHR32071">
    <property type="entry name" value="TRANSCRIPTIONAL REGULATORY PROTEIN"/>
    <property type="match status" value="1"/>
</dbReference>
<dbReference type="Gene3D" id="1.10.8.60">
    <property type="match status" value="1"/>
</dbReference>
<dbReference type="SMART" id="SM00116">
    <property type="entry name" value="CBS"/>
    <property type="match status" value="2"/>
</dbReference>
<keyword evidence="5" id="KW-0238">DNA-binding</keyword>
<feature type="domain" description="PAC" evidence="12">
    <location>
        <begin position="309"/>
        <end position="360"/>
    </location>
</feature>
<evidence type="ECO:0000259" key="11">
    <source>
        <dbReference type="PROSITE" id="PS50112"/>
    </source>
</evidence>
<feature type="domain" description="CBS" evidence="13">
    <location>
        <begin position="66"/>
        <end position="123"/>
    </location>
</feature>
<dbReference type="Pfam" id="PF00158">
    <property type="entry name" value="Sigma54_activat"/>
    <property type="match status" value="1"/>
</dbReference>
<dbReference type="InterPro" id="IPR030828">
    <property type="entry name" value="HTH_TyrR"/>
</dbReference>
<dbReference type="InterPro" id="IPR025944">
    <property type="entry name" value="Sigma_54_int_dom_CS"/>
</dbReference>
<proteinExistence type="predicted"/>
<dbReference type="Pfam" id="PF25601">
    <property type="entry name" value="AAA_lid_14"/>
    <property type="match status" value="1"/>
</dbReference>
<dbReference type="GO" id="GO:0005524">
    <property type="term" value="F:ATP binding"/>
    <property type="evidence" value="ECO:0007669"/>
    <property type="project" value="UniProtKB-KW"/>
</dbReference>
<evidence type="ECO:0000256" key="1">
    <source>
        <dbReference type="ARBA" id="ARBA00022741"/>
    </source>
</evidence>
<reference evidence="15" key="1">
    <citation type="submission" date="2016-11" db="EMBL/GenBank/DDBJ databases">
        <authorList>
            <person name="Varghese N."/>
            <person name="Submissions S."/>
        </authorList>
    </citation>
    <scope>NUCLEOTIDE SEQUENCE [LARGE SCALE GENOMIC DNA]</scope>
    <source>
        <strain evidence="15">DSM 11003</strain>
    </source>
</reference>
<keyword evidence="9" id="KW-0175">Coiled coil</keyword>
<dbReference type="EMBL" id="FQWY01000009">
    <property type="protein sequence ID" value="SHG68595.1"/>
    <property type="molecule type" value="Genomic_DNA"/>
</dbReference>
<feature type="coiled-coil region" evidence="9">
    <location>
        <begin position="344"/>
        <end position="378"/>
    </location>
</feature>
<evidence type="ECO:0000256" key="6">
    <source>
        <dbReference type="ARBA" id="ARBA00023163"/>
    </source>
</evidence>
<dbReference type="Proteomes" id="UP000242329">
    <property type="component" value="Unassembled WGS sequence"/>
</dbReference>
<dbReference type="AlphaFoldDB" id="A0A1M5LUC7"/>
<keyword evidence="6" id="KW-0804">Transcription</keyword>
<dbReference type="SMART" id="SM00382">
    <property type="entry name" value="AAA"/>
    <property type="match status" value="1"/>
</dbReference>
<dbReference type="RefSeq" id="WP_073090238.1">
    <property type="nucleotide sequence ID" value="NZ_FQWY01000009.1"/>
</dbReference>
<dbReference type="SUPFAM" id="SSF55785">
    <property type="entry name" value="PYP-like sensor domain (PAS domain)"/>
    <property type="match status" value="2"/>
</dbReference>
<dbReference type="GO" id="GO:0003677">
    <property type="term" value="F:DNA binding"/>
    <property type="evidence" value="ECO:0007669"/>
    <property type="project" value="UniProtKB-KW"/>
</dbReference>
<sequence length="698" mass="79125">MKVKEFMTRDVVCIDPDATLEEVAQIFLERKIDGVPVVDGEGKLVGLITKTHLIRAIKNHLSYDSKVKDVMTVKLVTVTPEKEIKEIIEEYQIGRLPVVEQGRLVGIITRTDIMWAYYSMLEELNSFVTALLDSMSNPVLAIDRRGVIKHCNKALAALFKREVKDLIGLPLKSVIADSPLMEIVKTGRKEVARKIVIEGKTFVSNRTPIYIDGKIVGAVALLQDISELEQISSELAYTKEISQELDAIIESSFDGIFVTDGEGRVLKVNRAYERIAGIKKEYVLGRYMSDLVREGVYNESVTLKVLKSKQVETIVQKVATGKTILVTGNPIFDENGSIFRVVTNVRDITELNELQEKLQRLEDMRFHYEKELLHLKQQMGYAENMVCRSQEMQKVLSLTLQLAQVDSTVLIQGESGTGKELIADIIHKNSMRRNFPFIKINCAAIPENLLETELFGYVEGAFTGAQKGGKPGVFELANGGTIFLDEIGEMPLSLQAKVLRVLQERQIMRVGSSKTVDVDVRIIAATNRNLEEMVRRNSFRADLYYRLNVVPIFVPPLRERRDDIVPLVQFFLDKINKRYGYSKKIDAKVFEFFIKYDWPGNVRELANLVERLVVTTTGEIITCNEIKNYLKNHNNEEPSARLFSDIKPLKEVVKEAEKEVLIKAFARYKTTRKVAQVLQVNQSTVVRKAALYGIKVNE</sequence>
<accession>A0A1M5LUC7</accession>
<evidence type="ECO:0000313" key="14">
    <source>
        <dbReference type="EMBL" id="SHG68595.1"/>
    </source>
</evidence>
<dbReference type="Gene3D" id="3.30.450.20">
    <property type="entry name" value="PAS domain"/>
    <property type="match status" value="2"/>
</dbReference>
<dbReference type="PROSITE" id="PS50113">
    <property type="entry name" value="PAC"/>
    <property type="match status" value="1"/>
</dbReference>
<keyword evidence="1" id="KW-0547">Nucleotide-binding</keyword>
<dbReference type="Gene3D" id="3.10.580.10">
    <property type="entry name" value="CBS-domain"/>
    <property type="match status" value="2"/>
</dbReference>
<dbReference type="Pfam" id="PF00989">
    <property type="entry name" value="PAS"/>
    <property type="match status" value="2"/>
</dbReference>
<dbReference type="PROSITE" id="PS00688">
    <property type="entry name" value="SIGMA54_INTERACT_3"/>
    <property type="match status" value="1"/>
</dbReference>
<keyword evidence="15" id="KW-1185">Reference proteome</keyword>
<feature type="domain" description="Sigma-54 factor interaction" evidence="10">
    <location>
        <begin position="385"/>
        <end position="614"/>
    </location>
</feature>
<dbReference type="PROSITE" id="PS51371">
    <property type="entry name" value="CBS"/>
    <property type="match status" value="2"/>
</dbReference>
<dbReference type="SUPFAM" id="SSF54631">
    <property type="entry name" value="CBS-domain pair"/>
    <property type="match status" value="1"/>
</dbReference>
<dbReference type="InterPro" id="IPR009057">
    <property type="entry name" value="Homeodomain-like_sf"/>
</dbReference>
<evidence type="ECO:0000259" key="13">
    <source>
        <dbReference type="PROSITE" id="PS51371"/>
    </source>
</evidence>
<dbReference type="Pfam" id="PF00571">
    <property type="entry name" value="CBS"/>
    <property type="match status" value="2"/>
</dbReference>
<feature type="domain" description="PAS" evidence="11">
    <location>
        <begin position="241"/>
        <end position="286"/>
    </location>
</feature>
<dbReference type="OrthoDB" id="1803236at2"/>
<dbReference type="SUPFAM" id="SSF46689">
    <property type="entry name" value="Homeodomain-like"/>
    <property type="match status" value="1"/>
</dbReference>
<evidence type="ECO:0000256" key="9">
    <source>
        <dbReference type="SAM" id="Coils"/>
    </source>
</evidence>
<evidence type="ECO:0000259" key="10">
    <source>
        <dbReference type="PROSITE" id="PS50045"/>
    </source>
</evidence>
<dbReference type="PROSITE" id="PS00675">
    <property type="entry name" value="SIGMA54_INTERACT_1"/>
    <property type="match status" value="1"/>
</dbReference>
<feature type="domain" description="CBS" evidence="13">
    <location>
        <begin position="7"/>
        <end position="65"/>
    </location>
</feature>
<dbReference type="InterPro" id="IPR035965">
    <property type="entry name" value="PAS-like_dom_sf"/>
</dbReference>
<feature type="domain" description="PAS" evidence="11">
    <location>
        <begin position="124"/>
        <end position="168"/>
    </location>
</feature>
<dbReference type="InterPro" id="IPR025943">
    <property type="entry name" value="Sigma_54_int_dom_ATP-bd_2"/>
</dbReference>
<evidence type="ECO:0000256" key="5">
    <source>
        <dbReference type="ARBA" id="ARBA00023125"/>
    </source>
</evidence>
<evidence type="ECO:0000256" key="7">
    <source>
        <dbReference type="ARBA" id="ARBA00029500"/>
    </source>
</evidence>
<evidence type="ECO:0000256" key="8">
    <source>
        <dbReference type="PROSITE-ProRule" id="PRU00703"/>
    </source>
</evidence>
<dbReference type="SUPFAM" id="SSF52540">
    <property type="entry name" value="P-loop containing nucleoside triphosphate hydrolases"/>
    <property type="match status" value="1"/>
</dbReference>
<evidence type="ECO:0000256" key="2">
    <source>
        <dbReference type="ARBA" id="ARBA00022797"/>
    </source>
</evidence>
<evidence type="ECO:0000313" key="15">
    <source>
        <dbReference type="Proteomes" id="UP000242329"/>
    </source>
</evidence>
<dbReference type="SMART" id="SM00091">
    <property type="entry name" value="PAS"/>
    <property type="match status" value="2"/>
</dbReference>
<dbReference type="InterPro" id="IPR025662">
    <property type="entry name" value="Sigma_54_int_dom_ATP-bd_1"/>
</dbReference>
<dbReference type="InterPro" id="IPR027417">
    <property type="entry name" value="P-loop_NTPase"/>
</dbReference>
<keyword evidence="8" id="KW-0129">CBS domain</keyword>
<dbReference type="InterPro" id="IPR000014">
    <property type="entry name" value="PAS"/>
</dbReference>